<feature type="compositionally biased region" description="Low complexity" evidence="1">
    <location>
        <begin position="388"/>
        <end position="399"/>
    </location>
</feature>
<name>A0A0F3NNN6_9RICK</name>
<feature type="compositionally biased region" description="Polar residues" evidence="1">
    <location>
        <begin position="926"/>
        <end position="935"/>
    </location>
</feature>
<feature type="region of interest" description="Disordered" evidence="1">
    <location>
        <begin position="1022"/>
        <end position="1088"/>
    </location>
</feature>
<feature type="compositionally biased region" description="Polar residues" evidence="1">
    <location>
        <begin position="514"/>
        <end position="530"/>
    </location>
</feature>
<feature type="region of interest" description="Disordered" evidence="1">
    <location>
        <begin position="915"/>
        <end position="935"/>
    </location>
</feature>
<dbReference type="AlphaFoldDB" id="A0A0F3NNN6"/>
<feature type="region of interest" description="Disordered" evidence="1">
    <location>
        <begin position="963"/>
        <end position="1005"/>
    </location>
</feature>
<feature type="compositionally biased region" description="Polar residues" evidence="1">
    <location>
        <begin position="1063"/>
        <end position="1088"/>
    </location>
</feature>
<feature type="compositionally biased region" description="Polar residues" evidence="1">
    <location>
        <begin position="1218"/>
        <end position="1240"/>
    </location>
</feature>
<feature type="compositionally biased region" description="Polar residues" evidence="1">
    <location>
        <begin position="400"/>
        <end position="425"/>
    </location>
</feature>
<proteinExistence type="predicted"/>
<feature type="compositionally biased region" description="Polar residues" evidence="1">
    <location>
        <begin position="371"/>
        <end position="387"/>
    </location>
</feature>
<feature type="region of interest" description="Disordered" evidence="1">
    <location>
        <begin position="676"/>
        <end position="697"/>
    </location>
</feature>
<feature type="compositionally biased region" description="Low complexity" evidence="1">
    <location>
        <begin position="1022"/>
        <end position="1035"/>
    </location>
</feature>
<keyword evidence="3" id="KW-1185">Reference proteome</keyword>
<feature type="region of interest" description="Disordered" evidence="1">
    <location>
        <begin position="371"/>
        <end position="425"/>
    </location>
</feature>
<dbReference type="RefSeq" id="WP_045809303.1">
    <property type="nucleotide sequence ID" value="NZ_LANX01000001.1"/>
</dbReference>
<dbReference type="Proteomes" id="UP000033562">
    <property type="component" value="Unassembled WGS sequence"/>
</dbReference>
<feature type="region of interest" description="Disordered" evidence="1">
    <location>
        <begin position="510"/>
        <end position="530"/>
    </location>
</feature>
<evidence type="ECO:0000256" key="1">
    <source>
        <dbReference type="SAM" id="MobiDB-lite"/>
    </source>
</evidence>
<feature type="compositionally biased region" description="Polar residues" evidence="1">
    <location>
        <begin position="679"/>
        <end position="697"/>
    </location>
</feature>
<feature type="region of interest" description="Disordered" evidence="1">
    <location>
        <begin position="1213"/>
        <end position="1240"/>
    </location>
</feature>
<feature type="region of interest" description="Disordered" evidence="1">
    <location>
        <begin position="1169"/>
        <end position="1190"/>
    </location>
</feature>
<dbReference type="EMBL" id="LANX01000001">
    <property type="protein sequence ID" value="KJV69638.1"/>
    <property type="molecule type" value="Genomic_DNA"/>
</dbReference>
<organism evidence="2 3">
    <name type="scientific">Candidatus Neoehrlichia procyonis str. RAC413</name>
    <dbReference type="NCBI Taxonomy" id="1359163"/>
    <lineage>
        <taxon>Bacteria</taxon>
        <taxon>Pseudomonadati</taxon>
        <taxon>Pseudomonadota</taxon>
        <taxon>Alphaproteobacteria</taxon>
        <taxon>Rickettsiales</taxon>
        <taxon>Anaplasmataceae</taxon>
        <taxon>Candidatus Neoehrlichia</taxon>
    </lineage>
</organism>
<gene>
    <name evidence="2" type="ORF">NLO413_1038</name>
</gene>
<reference evidence="2 3" key="1">
    <citation type="submission" date="2015-02" db="EMBL/GenBank/DDBJ databases">
        <title>Genome Sequencing of Rickettsiales.</title>
        <authorList>
            <person name="Daugherty S.C."/>
            <person name="Su Q."/>
            <person name="Abolude K."/>
            <person name="Beier-Sexton M."/>
            <person name="Carlyon J.A."/>
            <person name="Carter R."/>
            <person name="Day N.P."/>
            <person name="Dumler S.J."/>
            <person name="Dyachenko V."/>
            <person name="Godinez A."/>
            <person name="Kurtti T.J."/>
            <person name="Lichay M."/>
            <person name="Mullins K.E."/>
            <person name="Ott S."/>
            <person name="Pappas-Brown V."/>
            <person name="Paris D.H."/>
            <person name="Patel P."/>
            <person name="Richards A.L."/>
            <person name="Sadzewicz L."/>
            <person name="Sears K."/>
            <person name="Seidman D."/>
            <person name="Sengamalay N."/>
            <person name="Stenos J."/>
            <person name="Tallon L.J."/>
            <person name="Vincent G."/>
            <person name="Fraser C.M."/>
            <person name="Munderloh U."/>
            <person name="Dunning-Hotopp J.C."/>
        </authorList>
    </citation>
    <scope>NUCLEOTIDE SEQUENCE [LARGE SCALE GENOMIC DNA]</scope>
    <source>
        <strain evidence="2 3">RAC413</strain>
    </source>
</reference>
<feature type="compositionally biased region" description="Basic and acidic residues" evidence="1">
    <location>
        <begin position="978"/>
        <end position="994"/>
    </location>
</feature>
<evidence type="ECO:0000313" key="3">
    <source>
        <dbReference type="Proteomes" id="UP000033562"/>
    </source>
</evidence>
<protein>
    <submittedName>
        <fullName evidence="2">Uncharacterized protein</fullName>
    </submittedName>
</protein>
<comment type="caution">
    <text evidence="2">The sequence shown here is derived from an EMBL/GenBank/DDBJ whole genome shotgun (WGS) entry which is preliminary data.</text>
</comment>
<evidence type="ECO:0000313" key="2">
    <source>
        <dbReference type="EMBL" id="KJV69638.1"/>
    </source>
</evidence>
<feature type="compositionally biased region" description="Low complexity" evidence="1">
    <location>
        <begin position="1175"/>
        <end position="1185"/>
    </location>
</feature>
<feature type="compositionally biased region" description="Low complexity" evidence="1">
    <location>
        <begin position="963"/>
        <end position="977"/>
    </location>
</feature>
<sequence length="1240" mass="140217">MFHKKFNTYKNISKSLQPLTFDQVFSKINIDELKNCIQSTECLTEESLIKNLKNINFYINQKKIDTKNLEHTSTQNNENTLPNNRTTALSTIDNIIKSNSFDKIDVNPIIIEGLANHCNNNGLNKLFLSNIKSCTKYQMSNAKIFDEHKPCIKINVLSKNLIHIVHKYGIDIKSQLNEHLGSITVCFQSHISTQKDIIKHQNNTIDIDFSSTLSHLINNIKSKKYTQDMAIKLKVATPLHLIYMAKDIDIKQSLTDNVTEQLKNLPSHKTQYQYNKTSEITTIKEPIYNKAQSSQDQSSITNSPYNTKYPLTSEYHPYTSKVRSLSYILKQYRKSTPIEDQQIYMDINNSYTIDQEPTTSHNIIPVIKDQTSYTQPHKSVPQKQQLSNTNDKNNTFKDTISVNQSKIKEQQPLNMNSKNDTSQIHELTQPTSADSELTLERPSSSANSQNFYKQLGKLMTKEQQPLSMNGKNNTPQIHELIQPTSADSELTLERPSSSANSQNFYKQLGKSMTKEQQPLSMNGKNNTPQIHNPIQSTSADVELTLERPSSSANSQNFYKQLGKSMTKEQQPLSMNGKNNTPQIHNPIQSTSADVLNNITSKNSSSKKIAILRYKFLDQLLNESINKEQRHLNMNSKNDILQVHKPIQPTPADAKLTLERPSSSANSQNFYKQFDKSMTKEQQPLNTNSKNDTLQINKPTQPISADAKLTLERPSSSVNSQNFYKQLGKSMTKEQQPLSINDKNNTQQTHNHIQSTSADATVLNNITSKNPLSKKIDVLRYKFLDQLLDTSNSKDPTVLDNTTSKNTSSTQILHTNINPIINPKPYSKTTATYRKIPLFNIKTTNTTSPSYNDDNTQKVEAQNQSITITSKKESAGQTSQQTTPVISQNIQKIIKPAIARKPSLSQLYLQTISTDKQQNKDKVATQPIPQTNNTSADLQNTTLVKRNLSTHTATKLTTAQHISTLQSTSALSTSTSKESQSHTEKTIQPHDKEHSPQTIKDLQQKKQSHVTQLKNIYEKLLTSQSTSIPSTPTSTKSQHHTTKTLTQSHNGKLFVQVIKEPQQKHQSPRVTQLQKPASTPSTSISTNPQHHVKTLTQSHNRQLFTQVIKELQQKHQSLHVTQLQRSTSTPSTSISTKPQHRVETLTQPHNGELLAQVIKELQQKHQSLHVTQLQRSTSTPSTSISTKPQHRVETLTQPHNEKLFAQVIKELQQKHKEASSNPSNKLDATSLQQYNTKTLNR</sequence>
<accession>A0A0F3NNN6</accession>